<dbReference type="RefSeq" id="WP_312747621.1">
    <property type="nucleotide sequence ID" value="NZ_CP116968.1"/>
</dbReference>
<protein>
    <submittedName>
        <fullName evidence="1">Uncharacterized protein</fullName>
    </submittedName>
</protein>
<evidence type="ECO:0000313" key="2">
    <source>
        <dbReference type="Proteomes" id="UP001302494"/>
    </source>
</evidence>
<accession>A0AA96GLU4</accession>
<evidence type="ECO:0000313" key="1">
    <source>
        <dbReference type="EMBL" id="WNM63197.1"/>
    </source>
</evidence>
<gene>
    <name evidence="1" type="ORF">PQG83_05445</name>
</gene>
<dbReference type="EMBL" id="CP116968">
    <property type="protein sequence ID" value="WNM63197.1"/>
    <property type="molecule type" value="Genomic_DNA"/>
</dbReference>
<dbReference type="KEGG" id="nneo:PQG83_05445"/>
<dbReference type="AlphaFoldDB" id="A0AA96GLU4"/>
<dbReference type="Proteomes" id="UP001302494">
    <property type="component" value="Chromosome"/>
</dbReference>
<sequence>MMWYKEIHHYKTFLWYRCYIPHPLIQIQQTMNLYSNTIKFIFGQTKTYRILMWAIVVFLVTENGLLGLNNKGEAADAQSRTEANCTIGMVKGEAKAECRVPIPNGCAVAQFPGYPEPWADISKGGGTSCQFDEKQTDWKTSIVGSCQACTTEQCTGRFIVMFNCANNVPPANPGTPGQK</sequence>
<name>A0AA96GLU4_9BACT</name>
<reference evidence="1 2" key="1">
    <citation type="submission" date="2023-01" db="EMBL/GenBank/DDBJ databases">
        <title>Cultivation and genomic characterization of new, ubiquitous marine nitrite-oxidizing bacteria from the Nitrospirales.</title>
        <authorList>
            <person name="Mueller A.J."/>
            <person name="Daebeler A."/>
            <person name="Herbold C.W."/>
            <person name="Kirkegaard R.H."/>
            <person name="Daims H."/>
        </authorList>
    </citation>
    <scope>NUCLEOTIDE SEQUENCE [LARGE SCALE GENOMIC DNA]</scope>
    <source>
        <strain evidence="1 2">DK</strain>
    </source>
</reference>
<keyword evidence="2" id="KW-1185">Reference proteome</keyword>
<organism evidence="1 2">
    <name type="scientific">Candidatus Nitrospira neomarina</name>
    <dbReference type="NCBI Taxonomy" id="3020899"/>
    <lineage>
        <taxon>Bacteria</taxon>
        <taxon>Pseudomonadati</taxon>
        <taxon>Nitrospirota</taxon>
        <taxon>Nitrospiria</taxon>
        <taxon>Nitrospirales</taxon>
        <taxon>Nitrospiraceae</taxon>
        <taxon>Nitrospira</taxon>
    </lineage>
</organism>
<proteinExistence type="predicted"/>